<gene>
    <name evidence="1" type="ORF">D3W54_07060</name>
</gene>
<dbReference type="Proteomes" id="UP000427842">
    <property type="component" value="Unassembled WGS sequence"/>
</dbReference>
<dbReference type="RefSeq" id="WP_153469511.1">
    <property type="nucleotide sequence ID" value="NZ_QYAZ01000001.1"/>
</dbReference>
<keyword evidence="2" id="KW-1185">Reference proteome</keyword>
<proteinExistence type="predicted"/>
<evidence type="ECO:0000313" key="1">
    <source>
        <dbReference type="EMBL" id="KAB8124001.1"/>
    </source>
</evidence>
<organism evidence="1 2">
    <name type="scientific">Komagataeibacter medellinensis</name>
    <dbReference type="NCBI Taxonomy" id="1177712"/>
    <lineage>
        <taxon>Bacteria</taxon>
        <taxon>Pseudomonadati</taxon>
        <taxon>Pseudomonadota</taxon>
        <taxon>Alphaproteobacteria</taxon>
        <taxon>Acetobacterales</taxon>
        <taxon>Acetobacteraceae</taxon>
        <taxon>Komagataeibacter</taxon>
    </lineage>
</organism>
<protein>
    <submittedName>
        <fullName evidence="1">Uncharacterized protein</fullName>
    </submittedName>
</protein>
<name>A0ABQ6VUW9_9PROT</name>
<sequence length="207" mass="22943">MRPREFSADQCPGERLRDGGPLLEAWNGLRALLVPYFPESLFKYRIVQPRMTPQRWQEISAVAPMIGISWAGWTPGTDRGGRQFRGDASFPVFLLVKTVRPDDLILGTDKMPGAMGVAATAVHALNGRKIRGGTVRVRSVSNLESCDWINDRTAIVTMNVAVENLAFNERYLAADMPTLTRLEGTWTFTPGDGVVEDVVFDTESRSS</sequence>
<evidence type="ECO:0000313" key="2">
    <source>
        <dbReference type="Proteomes" id="UP000427842"/>
    </source>
</evidence>
<comment type="caution">
    <text evidence="1">The sequence shown here is derived from an EMBL/GenBank/DDBJ whole genome shotgun (WGS) entry which is preliminary data.</text>
</comment>
<reference evidence="1 2" key="1">
    <citation type="submission" date="2018-09" db="EMBL/GenBank/DDBJ databases">
        <title>Genome sequence and characterization of the bcs clusters for the production of nanocellulose from the low pH resistant strain Komagataeibacter medellinensis ID13488.</title>
        <authorList>
            <person name="Hernandez-Arriaga A.M."/>
            <person name="Del Cerro C."/>
            <person name="Urbina L."/>
            <person name="Eceiza A."/>
            <person name="Retegi A."/>
            <person name="Prieto M.A."/>
        </authorList>
    </citation>
    <scope>NUCLEOTIDE SEQUENCE [LARGE SCALE GENOMIC DNA]</scope>
    <source>
        <strain evidence="1 2">ID13488</strain>
    </source>
</reference>
<accession>A0ABQ6VUW9</accession>
<dbReference type="EMBL" id="QYAZ01000001">
    <property type="protein sequence ID" value="KAB8124001.1"/>
    <property type="molecule type" value="Genomic_DNA"/>
</dbReference>